<evidence type="ECO:0000313" key="2">
    <source>
        <dbReference type="Proteomes" id="UP000198211"/>
    </source>
</evidence>
<sequence length="636" mass="72185">MAELKRERDALEVLRGHVKIESSARLDIHKTSPNASEPGTWKEVEEALRGHVKIESSARLDIRKSSPNASEPGTWKEVEQNAGIRQVETMMNGNCQATALAQALADDDLQAYPELLEEMVATLKRGIRVMALTNLEKQFPHQARREALTEVNRGWPKMSRPTSLKMFRQYLDEYASTPSNAEATLEMVPRKNWGCSDTLLVAANLLQRDIFVLGKDAMGVKGWQCTRFTFGTRTKDKEAFVKGLQYSLEISACIQLLVDAKKKAIDEELPMPIVLKYTNEHYSAYVHHGIPLQYPQELCSLDMEIDETAGEKEDGVQRSLVSEFISDEDSPSEEEYVAPDGSNEFSRSLVPYEDRKRVNTKREHVSTPNVKVRVRGATINHHNAAVPYKRGKHETGVATARTEVEADNKPPWVDQWNTFEQTWPTRTVSFPRADGSSEMWRQAAIEAPEALLESFRNFPFREKVLQLLNAETLTKWMESRRRECIVDGLESLAANSQSQGTKRWLESWSGRWSSAVTEKDIAAVENSKDDWDKLRSLKYGTDDLLHICDPNLRKMGAIHLLCAEMYAEEECALTGIEVAHDRSTPAKVRLHLNLMQKYTNYHNALSSSYQDVCWAQVRDFFVNAVAQIEGDDSQFN</sequence>
<name>A0A225W3S3_9STRA</name>
<dbReference type="Proteomes" id="UP000198211">
    <property type="component" value="Unassembled WGS sequence"/>
</dbReference>
<reference evidence="2" key="1">
    <citation type="submission" date="2017-03" db="EMBL/GenBank/DDBJ databases">
        <title>Phytopthora megakarya and P. palmivora, two closely related causual agents of cacao black pod achieved similar genome size and gene model numbers by different mechanisms.</title>
        <authorList>
            <person name="Ali S."/>
            <person name="Shao J."/>
            <person name="Larry D.J."/>
            <person name="Kronmiller B."/>
            <person name="Shen D."/>
            <person name="Strem M.D."/>
            <person name="Melnick R.L."/>
            <person name="Guiltinan M.J."/>
            <person name="Tyler B.M."/>
            <person name="Meinhardt L.W."/>
            <person name="Bailey B.A."/>
        </authorList>
    </citation>
    <scope>NUCLEOTIDE SEQUENCE [LARGE SCALE GENOMIC DNA]</scope>
    <source>
        <strain evidence="2">zdho120</strain>
    </source>
</reference>
<keyword evidence="2" id="KW-1185">Reference proteome</keyword>
<protein>
    <submittedName>
        <fullName evidence="1">Uncharacterized protein</fullName>
    </submittedName>
</protein>
<evidence type="ECO:0000313" key="1">
    <source>
        <dbReference type="EMBL" id="OWZ11838.1"/>
    </source>
</evidence>
<comment type="caution">
    <text evidence="1">The sequence shown here is derived from an EMBL/GenBank/DDBJ whole genome shotgun (WGS) entry which is preliminary data.</text>
</comment>
<gene>
    <name evidence="1" type="ORF">PHMEG_00015082</name>
</gene>
<dbReference type="AlphaFoldDB" id="A0A225W3S3"/>
<dbReference type="EMBL" id="NBNE01002013">
    <property type="protein sequence ID" value="OWZ11838.1"/>
    <property type="molecule type" value="Genomic_DNA"/>
</dbReference>
<accession>A0A225W3S3</accession>
<proteinExistence type="predicted"/>
<organism evidence="1 2">
    <name type="scientific">Phytophthora megakarya</name>
    <dbReference type="NCBI Taxonomy" id="4795"/>
    <lineage>
        <taxon>Eukaryota</taxon>
        <taxon>Sar</taxon>
        <taxon>Stramenopiles</taxon>
        <taxon>Oomycota</taxon>
        <taxon>Peronosporomycetes</taxon>
        <taxon>Peronosporales</taxon>
        <taxon>Peronosporaceae</taxon>
        <taxon>Phytophthora</taxon>
    </lineage>
</organism>
<dbReference type="OrthoDB" id="127457at2759"/>